<reference evidence="11 12" key="1">
    <citation type="submission" date="2019-04" db="EMBL/GenBank/DDBJ databases">
        <title>Natronospirillum operosus gen. nov., sp. nov., a haloalkaliphilic satellite isolated from decaying biomass of laboratory culture of cyanobacterium Geitlerinema sp. and proposal of Natronospirillaceae fam. nov. and Saccharospirillaceae fam. nov.</title>
        <authorList>
            <person name="Kevbrin V."/>
            <person name="Boltyanskaya Y."/>
            <person name="Koziaeva V."/>
            <person name="Grouzdev D.S."/>
            <person name="Park M."/>
            <person name="Cho J."/>
        </authorList>
    </citation>
    <scope>NUCLEOTIDE SEQUENCE [LARGE SCALE GENOMIC DNA]</scope>
    <source>
        <strain evidence="11 12">G-116</strain>
    </source>
</reference>
<proteinExistence type="inferred from homology"/>
<keyword evidence="9 10" id="KW-0143">Chaperone</keyword>
<evidence type="ECO:0000256" key="3">
    <source>
        <dbReference type="ARBA" id="ARBA00011245"/>
    </source>
</evidence>
<comment type="function">
    <text evidence="10">Participates in the translocation of lipoproteins from the inner membrane to the outer membrane. Only forms a complex with a lipoprotein if the residue after the N-terminal Cys is not an aspartate (The Asp acts as a targeting signal to indicate that the lipoprotein should stay in the inner membrane).</text>
</comment>
<evidence type="ECO:0000256" key="7">
    <source>
        <dbReference type="ARBA" id="ARBA00022764"/>
    </source>
</evidence>
<dbReference type="InterPro" id="IPR018323">
    <property type="entry name" value="OM_lipoprot_carrier_LolA_Pbac"/>
</dbReference>
<keyword evidence="7 10" id="KW-0574">Periplasm</keyword>
<dbReference type="PANTHER" id="PTHR35869:SF1">
    <property type="entry name" value="OUTER-MEMBRANE LIPOPROTEIN CARRIER PROTEIN"/>
    <property type="match status" value="1"/>
</dbReference>
<name>A0A4Z0WIN4_9GAMM</name>
<dbReference type="GO" id="GO:0044874">
    <property type="term" value="P:lipoprotein localization to outer membrane"/>
    <property type="evidence" value="ECO:0007669"/>
    <property type="project" value="UniProtKB-UniRule"/>
</dbReference>
<feature type="signal peptide" evidence="10">
    <location>
        <begin position="1"/>
        <end position="51"/>
    </location>
</feature>
<evidence type="ECO:0000313" key="12">
    <source>
        <dbReference type="Proteomes" id="UP000297475"/>
    </source>
</evidence>
<protein>
    <recommendedName>
        <fullName evidence="4 10">Outer-membrane lipoprotein carrier protein</fullName>
    </recommendedName>
</protein>
<feature type="chain" id="PRO_5031640635" description="Outer-membrane lipoprotein carrier protein" evidence="10">
    <location>
        <begin position="52"/>
        <end position="245"/>
    </location>
</feature>
<dbReference type="GO" id="GO:0030288">
    <property type="term" value="C:outer membrane-bounded periplasmic space"/>
    <property type="evidence" value="ECO:0007669"/>
    <property type="project" value="TreeGrafter"/>
</dbReference>
<dbReference type="CDD" id="cd16325">
    <property type="entry name" value="LolA"/>
    <property type="match status" value="1"/>
</dbReference>
<dbReference type="PANTHER" id="PTHR35869">
    <property type="entry name" value="OUTER-MEMBRANE LIPOPROTEIN CARRIER PROTEIN"/>
    <property type="match status" value="1"/>
</dbReference>
<dbReference type="NCBIfam" id="TIGR00547">
    <property type="entry name" value="lolA"/>
    <property type="match status" value="1"/>
</dbReference>
<dbReference type="InterPro" id="IPR004564">
    <property type="entry name" value="OM_lipoprot_carrier_LolA-like"/>
</dbReference>
<dbReference type="GO" id="GO:0042953">
    <property type="term" value="P:lipoprotein transport"/>
    <property type="evidence" value="ECO:0007669"/>
    <property type="project" value="InterPro"/>
</dbReference>
<dbReference type="Proteomes" id="UP000297475">
    <property type="component" value="Unassembled WGS sequence"/>
</dbReference>
<dbReference type="InterPro" id="IPR029046">
    <property type="entry name" value="LolA/LolB/LppX"/>
</dbReference>
<accession>A0A4Z0WIN4</accession>
<keyword evidence="6 10" id="KW-0732">Signal</keyword>
<evidence type="ECO:0000256" key="8">
    <source>
        <dbReference type="ARBA" id="ARBA00022927"/>
    </source>
</evidence>
<evidence type="ECO:0000313" key="11">
    <source>
        <dbReference type="EMBL" id="TGG95666.1"/>
    </source>
</evidence>
<dbReference type="HAMAP" id="MF_00240">
    <property type="entry name" value="LolA"/>
    <property type="match status" value="1"/>
</dbReference>
<dbReference type="Pfam" id="PF03548">
    <property type="entry name" value="LolA"/>
    <property type="match status" value="1"/>
</dbReference>
<sequence precursor="true">MAAGKYWHRRHPIARVTTGVTMFCRRRKLLRTPAVALVTALMLVPMMGAQAEEDTTEPGLESLMDRLSDLETLRGEFRQNTLDGSERRIQSQRGEFQLARPDRLYWYTEPPYEQAIYVDDDIIWNYDIDLEQATRQPVTDQWEQSPALILTGSREQIDQRYEVEQTSERGDYATYTLTPRVGDGTVESLSISFDGLVPASIRLVDSFNQTTVVNFEGLERNVSLDESRFRFEPPDGVDVLEQMGS</sequence>
<keyword evidence="5 10" id="KW-0813">Transport</keyword>
<evidence type="ECO:0000256" key="6">
    <source>
        <dbReference type="ARBA" id="ARBA00022729"/>
    </source>
</evidence>
<dbReference type="AlphaFoldDB" id="A0A4Z0WIN4"/>
<evidence type="ECO:0000256" key="4">
    <source>
        <dbReference type="ARBA" id="ARBA00014035"/>
    </source>
</evidence>
<evidence type="ECO:0000256" key="1">
    <source>
        <dbReference type="ARBA" id="ARBA00004418"/>
    </source>
</evidence>
<evidence type="ECO:0000256" key="2">
    <source>
        <dbReference type="ARBA" id="ARBA00007615"/>
    </source>
</evidence>
<dbReference type="SUPFAM" id="SSF89392">
    <property type="entry name" value="Prokaryotic lipoproteins and lipoprotein localization factors"/>
    <property type="match status" value="1"/>
</dbReference>
<evidence type="ECO:0000256" key="9">
    <source>
        <dbReference type="ARBA" id="ARBA00023186"/>
    </source>
</evidence>
<comment type="similarity">
    <text evidence="2 10">Belongs to the LolA family.</text>
</comment>
<evidence type="ECO:0000256" key="10">
    <source>
        <dbReference type="HAMAP-Rule" id="MF_00240"/>
    </source>
</evidence>
<keyword evidence="12" id="KW-1185">Reference proteome</keyword>
<gene>
    <name evidence="10 11" type="primary">lolA</name>
    <name evidence="11" type="ORF">E4656_04450</name>
</gene>
<keyword evidence="11" id="KW-0449">Lipoprotein</keyword>
<comment type="subunit">
    <text evidence="3 10">Monomer.</text>
</comment>
<organism evidence="11 12">
    <name type="scientific">Natronospirillum operosum</name>
    <dbReference type="NCBI Taxonomy" id="2759953"/>
    <lineage>
        <taxon>Bacteria</taxon>
        <taxon>Pseudomonadati</taxon>
        <taxon>Pseudomonadota</taxon>
        <taxon>Gammaproteobacteria</taxon>
        <taxon>Oceanospirillales</taxon>
        <taxon>Natronospirillaceae</taxon>
        <taxon>Natronospirillum</taxon>
    </lineage>
</organism>
<dbReference type="OrthoDB" id="9787361at2"/>
<evidence type="ECO:0000256" key="5">
    <source>
        <dbReference type="ARBA" id="ARBA00022448"/>
    </source>
</evidence>
<comment type="caution">
    <text evidence="11">The sequence shown here is derived from an EMBL/GenBank/DDBJ whole genome shotgun (WGS) entry which is preliminary data.</text>
</comment>
<comment type="subcellular location">
    <subcellularLocation>
        <location evidence="1 10">Periplasm</location>
    </subcellularLocation>
</comment>
<keyword evidence="8 10" id="KW-0653">Protein transport</keyword>
<dbReference type="EMBL" id="SRMF01000001">
    <property type="protein sequence ID" value="TGG95666.1"/>
    <property type="molecule type" value="Genomic_DNA"/>
</dbReference>
<dbReference type="Gene3D" id="2.50.20.10">
    <property type="entry name" value="Lipoprotein localisation LolA/LolB/LppX"/>
    <property type="match status" value="1"/>
</dbReference>